<feature type="chain" id="PRO_5010288768" description="DUF2796 domain-containing protein" evidence="2">
    <location>
        <begin position="20"/>
        <end position="209"/>
    </location>
</feature>
<keyword evidence="2" id="KW-0732">Signal</keyword>
<evidence type="ECO:0000313" key="3">
    <source>
        <dbReference type="EMBL" id="SDF03272.1"/>
    </source>
</evidence>
<dbReference type="RefSeq" id="WP_074641640.1">
    <property type="nucleotide sequence ID" value="NZ_FNBL01000002.1"/>
</dbReference>
<dbReference type="Proteomes" id="UP000182284">
    <property type="component" value="Unassembled WGS sequence"/>
</dbReference>
<dbReference type="AlphaFoldDB" id="A0A1G7HS62"/>
<dbReference type="Pfam" id="PF10986">
    <property type="entry name" value="ZrgA"/>
    <property type="match status" value="1"/>
</dbReference>
<organism evidence="3 4">
    <name type="scientific">Celeribacter baekdonensis</name>
    <dbReference type="NCBI Taxonomy" id="875171"/>
    <lineage>
        <taxon>Bacteria</taxon>
        <taxon>Pseudomonadati</taxon>
        <taxon>Pseudomonadota</taxon>
        <taxon>Alphaproteobacteria</taxon>
        <taxon>Rhodobacterales</taxon>
        <taxon>Roseobacteraceae</taxon>
        <taxon>Celeribacter</taxon>
    </lineage>
</organism>
<sequence>MKPIRFALLASLTAAPLLAQETREMDAHVHGLSTLELAIEGEIIEINLMSPGMDIVGFEYAASTDADKDKVEAAIRTMLLPENVIALPKAAGCRLTEVLAHLHAGGRDHDDDDDHDEGHDKDHDEATDEHMDEHMHDEGEDHDHAEAAAHSEFHARYIFACVQPEDLGTIGFPFFERFENAQKIEAHYVTATGAGAVEINRSVAELTLE</sequence>
<dbReference type="InterPro" id="IPR021253">
    <property type="entry name" value="ZrgA-like"/>
</dbReference>
<dbReference type="EMBL" id="FNBL01000002">
    <property type="protein sequence ID" value="SDF03272.1"/>
    <property type="molecule type" value="Genomic_DNA"/>
</dbReference>
<reference evidence="3 4" key="1">
    <citation type="submission" date="2016-10" db="EMBL/GenBank/DDBJ databases">
        <authorList>
            <person name="de Groot N.N."/>
        </authorList>
    </citation>
    <scope>NUCLEOTIDE SEQUENCE [LARGE SCALE GENOMIC DNA]</scope>
    <source>
        <strain evidence="3 4">DSM 27375</strain>
    </source>
</reference>
<evidence type="ECO:0000256" key="2">
    <source>
        <dbReference type="SAM" id="SignalP"/>
    </source>
</evidence>
<evidence type="ECO:0000256" key="1">
    <source>
        <dbReference type="SAM" id="MobiDB-lite"/>
    </source>
</evidence>
<protein>
    <recommendedName>
        <fullName evidence="5">DUF2796 domain-containing protein</fullName>
    </recommendedName>
</protein>
<feature type="signal peptide" evidence="2">
    <location>
        <begin position="1"/>
        <end position="19"/>
    </location>
</feature>
<feature type="region of interest" description="Disordered" evidence="1">
    <location>
        <begin position="106"/>
        <end position="141"/>
    </location>
</feature>
<evidence type="ECO:0000313" key="4">
    <source>
        <dbReference type="Proteomes" id="UP000182284"/>
    </source>
</evidence>
<gene>
    <name evidence="3" type="ORF">SAMN04488117_10256</name>
</gene>
<name>A0A1G7HS62_9RHOB</name>
<feature type="compositionally biased region" description="Basic and acidic residues" evidence="1">
    <location>
        <begin position="116"/>
        <end position="141"/>
    </location>
</feature>
<dbReference type="OrthoDB" id="7346546at2"/>
<evidence type="ECO:0008006" key="5">
    <source>
        <dbReference type="Google" id="ProtNLM"/>
    </source>
</evidence>
<accession>A0A1G7HS62</accession>
<proteinExistence type="predicted"/>